<dbReference type="AlphaFoldDB" id="A0A1J4KQI7"/>
<evidence type="ECO:0000313" key="2">
    <source>
        <dbReference type="Proteomes" id="UP000179807"/>
    </source>
</evidence>
<organism evidence="1 2">
    <name type="scientific">Tritrichomonas foetus</name>
    <dbReference type="NCBI Taxonomy" id="1144522"/>
    <lineage>
        <taxon>Eukaryota</taxon>
        <taxon>Metamonada</taxon>
        <taxon>Parabasalia</taxon>
        <taxon>Tritrichomonadida</taxon>
        <taxon>Tritrichomonadidae</taxon>
        <taxon>Tritrichomonas</taxon>
    </lineage>
</organism>
<dbReference type="OrthoDB" id="10673695at2759"/>
<gene>
    <name evidence="1" type="ORF">TRFO_03325</name>
</gene>
<reference evidence="1" key="1">
    <citation type="submission" date="2016-10" db="EMBL/GenBank/DDBJ databases">
        <authorList>
            <person name="Benchimol M."/>
            <person name="Almeida L.G."/>
            <person name="Vasconcelos A.T."/>
            <person name="Perreira-Neves A."/>
            <person name="Rosa I.A."/>
            <person name="Tasca T."/>
            <person name="Bogo M.R."/>
            <person name="de Souza W."/>
        </authorList>
    </citation>
    <scope>NUCLEOTIDE SEQUENCE [LARGE SCALE GENOMIC DNA]</scope>
    <source>
        <strain evidence="1">K</strain>
    </source>
</reference>
<protein>
    <submittedName>
        <fullName evidence="1">Uncharacterized protein</fullName>
    </submittedName>
</protein>
<name>A0A1J4KQI7_9EUKA</name>
<comment type="caution">
    <text evidence="1">The sequence shown here is derived from an EMBL/GenBank/DDBJ whole genome shotgun (WGS) entry which is preliminary data.</text>
</comment>
<dbReference type="VEuPathDB" id="TrichDB:TRFO_03325"/>
<dbReference type="EMBL" id="MLAK01000509">
    <property type="protein sequence ID" value="OHT13569.1"/>
    <property type="molecule type" value="Genomic_DNA"/>
</dbReference>
<dbReference type="RefSeq" id="XP_068366705.1">
    <property type="nucleotide sequence ID" value="XM_068491220.1"/>
</dbReference>
<proteinExistence type="predicted"/>
<keyword evidence="2" id="KW-1185">Reference proteome</keyword>
<evidence type="ECO:0000313" key="1">
    <source>
        <dbReference type="EMBL" id="OHT13569.1"/>
    </source>
</evidence>
<sequence>MTQINAYQWWNSLVDYNGDKSDVPLLPTPKQMVSVCQEISPILYVYLHDQIDKNDFWMTVMSVLKRVTKIDPFPDPRYNFKLFLLYFYTFREFLKPKNVDTCILYALTFCPSPPKNFFIDIFIYAISDPILVIQAFHKLNETKNPQWLAFISQPGNAERFFDLFLPSLSPQTEPDNSKLTAKIYLSNLLTDLFLNHLDMALFKQVALSLYKTLTELIRSLLDYDAVPFLRDVFALEDALSAKSLSSSKFFFDKYYRWISNSSLLRSMFYNWCFSHFNNMKPSIFINSVVRLKMIDLSTFEILERTALAYPKETSMTVVQFLSSMLFKKKQWMMASAHILHNILSSPNLPEYTKKWFEVFLHYSFIAATTTYEIKKYTNRTTMFLSCLSSSYFMSIEWTKDTILKNASIALYLRFHLISHFFKVKSTRNNKWEVSYKKYRKLRNIKDLPFKKNKDTLIMFHDDMFIKYESNDCDPNIAQLGASPTASKFLIFDPELQLNDQRQVLFDLEDFIDSEKARIKECEKLKISSSFEMPLFISNEDRYTINKAIAASITVNNKIFKYQKSQIYTTIEVVNELSDLIHKHKELSTNIKSLAVYYDKIRLSDSVYTNLKKHRAIMKSHIVRNLAQAISNMQSENSLNDHIAVALYQYNSDALYSPYNEFDKFLSDKIRKYADVETINKIIDSIKTNKSKSIIRPKIKTPAKKQSPTKTRTNIYGKVEKNEKFEFVNNTIDLLVQRILNEVGVFTVQTNSIVTITLIRYFFSVAFSEDSILNSYQKENLLIIKKASILSNQQIEVLDFESGIIPASMNKCQIKAYFKGKKMPNIRCIEFESNHVDILFIIFSAMKHFYDSNPNISGKDMQKIIYALIITQPPSNSFSIMIFLQKWYDLYITNDLKTAAKYYIQSVKNIINYKAPDNTPDDKQT</sequence>
<dbReference type="GeneID" id="94825924"/>
<accession>A0A1J4KQI7</accession>
<dbReference type="Proteomes" id="UP000179807">
    <property type="component" value="Unassembled WGS sequence"/>
</dbReference>